<dbReference type="InterPro" id="IPR000511">
    <property type="entry name" value="Holocyt_c/c1_synthase"/>
</dbReference>
<comment type="catalytic activity">
    <reaction evidence="10">
        <text>holo-[cytochrome c] = apo-[cytochrome c] + heme b</text>
        <dbReference type="Rhea" id="RHEA:22648"/>
        <dbReference type="Rhea" id="RHEA-COMP:10725"/>
        <dbReference type="Rhea" id="RHEA-COMP:10726"/>
        <dbReference type="ChEBI" id="CHEBI:29950"/>
        <dbReference type="ChEBI" id="CHEBI:60344"/>
        <dbReference type="ChEBI" id="CHEBI:83739"/>
        <dbReference type="EC" id="4.4.1.17"/>
    </reaction>
</comment>
<keyword evidence="8 10" id="KW-0472">Membrane</keyword>
<dbReference type="STRING" id="133381.A0A2T9Z542"/>
<evidence type="ECO:0000313" key="13">
    <source>
        <dbReference type="Proteomes" id="UP000245609"/>
    </source>
</evidence>
<evidence type="ECO:0000256" key="10">
    <source>
        <dbReference type="RuleBase" id="RU363130"/>
    </source>
</evidence>
<dbReference type="EMBL" id="MBFS01002236">
    <property type="protein sequence ID" value="PVU99671.1"/>
    <property type="molecule type" value="Genomic_DNA"/>
</dbReference>
<evidence type="ECO:0000256" key="9">
    <source>
        <dbReference type="ARBA" id="ARBA00023239"/>
    </source>
</evidence>
<evidence type="ECO:0000256" key="4">
    <source>
        <dbReference type="ARBA" id="ARBA00022723"/>
    </source>
</evidence>
<proteinExistence type="inferred from homology"/>
<dbReference type="OrthoDB" id="4243at2759"/>
<dbReference type="GO" id="GO:0004408">
    <property type="term" value="F:holocytochrome-c synthase activity"/>
    <property type="evidence" value="ECO:0007669"/>
    <property type="project" value="UniProtKB-EC"/>
</dbReference>
<evidence type="ECO:0000256" key="2">
    <source>
        <dbReference type="ARBA" id="ARBA00007255"/>
    </source>
</evidence>
<comment type="function">
    <text evidence="10">Lyase that catalyzes the covalent linking of the heme group to the cytochrome C apoprotein to produce the mature functional cytochrome.</text>
</comment>
<keyword evidence="3 10" id="KW-0349">Heme</keyword>
<keyword evidence="13" id="KW-1185">Reference proteome</keyword>
<dbReference type="GO" id="GO:0046872">
    <property type="term" value="F:metal ion binding"/>
    <property type="evidence" value="ECO:0007669"/>
    <property type="project" value="UniProtKB-KW"/>
</dbReference>
<gene>
    <name evidence="12" type="ORF">BB560_005465</name>
</gene>
<keyword evidence="4 10" id="KW-0479">Metal-binding</keyword>
<evidence type="ECO:0000256" key="8">
    <source>
        <dbReference type="ARBA" id="ARBA00023136"/>
    </source>
</evidence>
<evidence type="ECO:0000313" key="12">
    <source>
        <dbReference type="EMBL" id="PVU99671.1"/>
    </source>
</evidence>
<dbReference type="PANTHER" id="PTHR12743:SF0">
    <property type="entry name" value="HOLOCYTOCHROME C-TYPE SYNTHASE"/>
    <property type="match status" value="1"/>
</dbReference>
<dbReference type="Pfam" id="PF01265">
    <property type="entry name" value="Cyto_heme_lyase"/>
    <property type="match status" value="1"/>
</dbReference>
<keyword evidence="6 10" id="KW-0408">Iron</keyword>
<sequence length="294" mass="33601">MGATDIEPNTNSITTNTANECHIKNNESQNYFNPSNNMPLKPEQSAFFEQNTKLSTLRGYSTIPRAENYESAGNSVCPAIKPEAEESGSNHKTTGKDKTDDSGIHQGCPVHIVSENKDQNPQATKPSNDVWIYPSEQMFFNAMKRKNHNVDEKDMKTVVPIHNAVNEMCWKKILEWESMHKTECGTPRLLRFEGKANDVTLRARLKTLFGYKPPFDRHDWTVDRCGKPVRYIIDFYGGNSKEMTSFYLDVRPAPSFDGVVDILKRWWNPALAENHSNSEITAEGKKRKYNQQMF</sequence>
<name>A0A2T9Z542_9FUNG</name>
<evidence type="ECO:0000256" key="3">
    <source>
        <dbReference type="ARBA" id="ARBA00022617"/>
    </source>
</evidence>
<feature type="compositionally biased region" description="Basic and acidic residues" evidence="11">
    <location>
        <begin position="94"/>
        <end position="103"/>
    </location>
</feature>
<organism evidence="12 13">
    <name type="scientific">Smittium megazygosporum</name>
    <dbReference type="NCBI Taxonomy" id="133381"/>
    <lineage>
        <taxon>Eukaryota</taxon>
        <taxon>Fungi</taxon>
        <taxon>Fungi incertae sedis</taxon>
        <taxon>Zoopagomycota</taxon>
        <taxon>Kickxellomycotina</taxon>
        <taxon>Harpellomycetes</taxon>
        <taxon>Harpellales</taxon>
        <taxon>Legeriomycetaceae</taxon>
        <taxon>Smittium</taxon>
    </lineage>
</organism>
<dbReference type="PROSITE" id="PS00822">
    <property type="entry name" value="CYTO_HEME_LYASE_2"/>
    <property type="match status" value="1"/>
</dbReference>
<dbReference type="EC" id="4.4.1.17" evidence="10"/>
<evidence type="ECO:0000256" key="7">
    <source>
        <dbReference type="ARBA" id="ARBA00023128"/>
    </source>
</evidence>
<comment type="similarity">
    <text evidence="2 10">Belongs to the cytochrome c-type heme lyase family.</text>
</comment>
<evidence type="ECO:0000256" key="1">
    <source>
        <dbReference type="ARBA" id="ARBA00004273"/>
    </source>
</evidence>
<accession>A0A2T9Z542</accession>
<evidence type="ECO:0000256" key="5">
    <source>
        <dbReference type="ARBA" id="ARBA00022792"/>
    </source>
</evidence>
<reference evidence="12 13" key="1">
    <citation type="journal article" date="2018" name="MBio">
        <title>Comparative Genomics Reveals the Core Gene Toolbox for the Fungus-Insect Symbiosis.</title>
        <authorList>
            <person name="Wang Y."/>
            <person name="Stata M."/>
            <person name="Wang W."/>
            <person name="Stajich J.E."/>
            <person name="White M.M."/>
            <person name="Moncalvo J.M."/>
        </authorList>
    </citation>
    <scope>NUCLEOTIDE SEQUENCE [LARGE SCALE GENOMIC DNA]</scope>
    <source>
        <strain evidence="12 13">SC-DP-2</strain>
    </source>
</reference>
<comment type="caution">
    <text evidence="12">The sequence shown here is derived from an EMBL/GenBank/DDBJ whole genome shotgun (WGS) entry which is preliminary data.</text>
</comment>
<keyword evidence="9 10" id="KW-0456">Lyase</keyword>
<keyword evidence="5 10" id="KW-0999">Mitochondrion inner membrane</keyword>
<dbReference type="AlphaFoldDB" id="A0A2T9Z542"/>
<dbReference type="PANTHER" id="PTHR12743">
    <property type="entry name" value="CYTOCHROME C1 HEME LYASE"/>
    <property type="match status" value="1"/>
</dbReference>
<protein>
    <recommendedName>
        <fullName evidence="10">Holocytochrome c-type synthase</fullName>
        <ecNumber evidence="10">4.4.1.17</ecNumber>
    </recommendedName>
</protein>
<evidence type="ECO:0000256" key="6">
    <source>
        <dbReference type="ARBA" id="ARBA00023004"/>
    </source>
</evidence>
<dbReference type="Proteomes" id="UP000245609">
    <property type="component" value="Unassembled WGS sequence"/>
</dbReference>
<dbReference type="GO" id="GO:0005743">
    <property type="term" value="C:mitochondrial inner membrane"/>
    <property type="evidence" value="ECO:0007669"/>
    <property type="project" value="UniProtKB-SubCell"/>
</dbReference>
<dbReference type="PROSITE" id="PS00821">
    <property type="entry name" value="CYTO_HEME_LYASE_1"/>
    <property type="match status" value="1"/>
</dbReference>
<feature type="region of interest" description="Disordered" evidence="11">
    <location>
        <begin position="81"/>
        <end position="108"/>
    </location>
</feature>
<comment type="subcellular location">
    <subcellularLocation>
        <location evidence="1 10">Mitochondrion inner membrane</location>
    </subcellularLocation>
</comment>
<evidence type="ECO:0000256" key="11">
    <source>
        <dbReference type="SAM" id="MobiDB-lite"/>
    </source>
</evidence>
<keyword evidence="7 10" id="KW-0496">Mitochondrion</keyword>